<evidence type="ECO:0000256" key="1">
    <source>
        <dbReference type="ARBA" id="ARBA00004236"/>
    </source>
</evidence>
<feature type="region of interest" description="Disordered" evidence="7">
    <location>
        <begin position="24"/>
        <end position="50"/>
    </location>
</feature>
<dbReference type="STRING" id="993073.AS029_07855"/>
<keyword evidence="5" id="KW-1133">Transmembrane helix</keyword>
<feature type="signal peptide" evidence="8">
    <location>
        <begin position="1"/>
        <end position="19"/>
    </location>
</feature>
<dbReference type="AlphaFoldDB" id="A0A1G6JHW1"/>
<protein>
    <submittedName>
        <fullName evidence="9">Membrane protein</fullName>
    </submittedName>
</protein>
<organism evidence="9 10">
    <name type="scientific">Microbacterium enclense</name>
    <dbReference type="NCBI Taxonomy" id="993073"/>
    <lineage>
        <taxon>Bacteria</taxon>
        <taxon>Bacillati</taxon>
        <taxon>Actinomycetota</taxon>
        <taxon>Actinomycetes</taxon>
        <taxon>Micrococcales</taxon>
        <taxon>Microbacteriaceae</taxon>
        <taxon>Microbacterium</taxon>
    </lineage>
</organism>
<evidence type="ECO:0000256" key="4">
    <source>
        <dbReference type="ARBA" id="ARBA00022692"/>
    </source>
</evidence>
<dbReference type="RefSeq" id="WP_058232018.1">
    <property type="nucleotide sequence ID" value="NZ_FMYG01000003.1"/>
</dbReference>
<keyword evidence="4" id="KW-0812">Transmembrane</keyword>
<dbReference type="GO" id="GO:0005886">
    <property type="term" value="C:plasma membrane"/>
    <property type="evidence" value="ECO:0007669"/>
    <property type="project" value="UniProtKB-SubCell"/>
</dbReference>
<name>A0A1G6JHW1_9MICO</name>
<proteinExistence type="inferred from homology"/>
<dbReference type="EMBL" id="FMYG01000003">
    <property type="protein sequence ID" value="SDC18320.1"/>
    <property type="molecule type" value="Genomic_DNA"/>
</dbReference>
<keyword evidence="8" id="KW-0732">Signal</keyword>
<dbReference type="Proteomes" id="UP000183203">
    <property type="component" value="Unassembled WGS sequence"/>
</dbReference>
<dbReference type="Pfam" id="PF05423">
    <property type="entry name" value="Mycobact_memb"/>
    <property type="match status" value="1"/>
</dbReference>
<gene>
    <name evidence="9" type="ORF">SAMN05216418_1830</name>
</gene>
<evidence type="ECO:0000256" key="3">
    <source>
        <dbReference type="ARBA" id="ARBA00022475"/>
    </source>
</evidence>
<reference evidence="9 10" key="1">
    <citation type="submission" date="2016-09" db="EMBL/GenBank/DDBJ databases">
        <authorList>
            <person name="Capua I."/>
            <person name="De Benedictis P."/>
            <person name="Joannis T."/>
            <person name="Lombin L.H."/>
            <person name="Cattoli G."/>
        </authorList>
    </citation>
    <scope>NUCLEOTIDE SEQUENCE [LARGE SCALE GENOMIC DNA]</scope>
    <source>
        <strain evidence="9 10">NIO-1002</strain>
    </source>
</reference>
<evidence type="ECO:0000256" key="6">
    <source>
        <dbReference type="ARBA" id="ARBA00023136"/>
    </source>
</evidence>
<dbReference type="InterPro" id="IPR038468">
    <property type="entry name" value="MmpS_C"/>
</dbReference>
<keyword evidence="3" id="KW-1003">Cell membrane</keyword>
<evidence type="ECO:0000256" key="2">
    <source>
        <dbReference type="ARBA" id="ARBA00007531"/>
    </source>
</evidence>
<dbReference type="InterPro" id="IPR008693">
    <property type="entry name" value="MmpS"/>
</dbReference>
<sequence length="158" mass="15783">MKKLMTVLLLGGTIAIAVSGCTGEQPPTDGSSAMSPAAVAPGDKPTGTGTLAPAEPPAATGVTYTVEADTPDAISVSYAEIKDGDYQVTSNSNVALPFRFTVEGVTPADYGDNGLSLIAQSGGNATTIKCTISYDGKVLTEETASGPYGVAICNTTGS</sequence>
<accession>A0A1G6JHW1</accession>
<dbReference type="OrthoDB" id="3694999at2"/>
<dbReference type="PROSITE" id="PS51257">
    <property type="entry name" value="PROKAR_LIPOPROTEIN"/>
    <property type="match status" value="1"/>
</dbReference>
<evidence type="ECO:0000256" key="8">
    <source>
        <dbReference type="SAM" id="SignalP"/>
    </source>
</evidence>
<evidence type="ECO:0000256" key="5">
    <source>
        <dbReference type="ARBA" id="ARBA00022989"/>
    </source>
</evidence>
<comment type="similarity">
    <text evidence="2">Belongs to the MmpS family.</text>
</comment>
<comment type="subcellular location">
    <subcellularLocation>
        <location evidence="1">Cell membrane</location>
    </subcellularLocation>
</comment>
<keyword evidence="6" id="KW-0472">Membrane</keyword>
<evidence type="ECO:0000313" key="9">
    <source>
        <dbReference type="EMBL" id="SDC18320.1"/>
    </source>
</evidence>
<dbReference type="Gene3D" id="2.60.40.2880">
    <property type="entry name" value="MmpS1-5, C-terminal soluble domain"/>
    <property type="match status" value="1"/>
</dbReference>
<evidence type="ECO:0000313" key="10">
    <source>
        <dbReference type="Proteomes" id="UP000183203"/>
    </source>
</evidence>
<feature type="chain" id="PRO_5039296466" evidence="8">
    <location>
        <begin position="20"/>
        <end position="158"/>
    </location>
</feature>
<evidence type="ECO:0000256" key="7">
    <source>
        <dbReference type="SAM" id="MobiDB-lite"/>
    </source>
</evidence>